<evidence type="ECO:0000313" key="2">
    <source>
        <dbReference type="EMBL" id="MFC5519203.1"/>
    </source>
</evidence>
<dbReference type="Proteomes" id="UP001596150">
    <property type="component" value="Unassembled WGS sequence"/>
</dbReference>
<dbReference type="Gene3D" id="1.50.10.10">
    <property type="match status" value="1"/>
</dbReference>
<sequence length="104" mass="11567">MPFYRITGERHYRDIALRAAARLRDRLVVTYISSWGPMNDPRVRASSAIDTMANIPLLYWAATESGDASFMLAAEAHADRPRLHAPRPAALSRGSNMTRRAAIG</sequence>
<comment type="caution">
    <text evidence="2">The sequence shown here is derived from an EMBL/GenBank/DDBJ whole genome shotgun (WGS) entry which is preliminary data.</text>
</comment>
<dbReference type="SUPFAM" id="SSF48208">
    <property type="entry name" value="Six-hairpin glycosidases"/>
    <property type="match status" value="1"/>
</dbReference>
<dbReference type="InterPro" id="IPR008928">
    <property type="entry name" value="6-hairpin_glycosidase_sf"/>
</dbReference>
<feature type="region of interest" description="Disordered" evidence="1">
    <location>
        <begin position="83"/>
        <end position="104"/>
    </location>
</feature>
<dbReference type="RefSeq" id="WP_266346008.1">
    <property type="nucleotide sequence ID" value="NZ_JAPKNH010000012.1"/>
</dbReference>
<gene>
    <name evidence="2" type="ORF">ACFPP9_25790</name>
</gene>
<reference evidence="3" key="1">
    <citation type="journal article" date="2019" name="Int. J. Syst. Evol. Microbiol.">
        <title>The Global Catalogue of Microorganisms (GCM) 10K type strain sequencing project: providing services to taxonomists for standard genome sequencing and annotation.</title>
        <authorList>
            <consortium name="The Broad Institute Genomics Platform"/>
            <consortium name="The Broad Institute Genome Sequencing Center for Infectious Disease"/>
            <person name="Wu L."/>
            <person name="Ma J."/>
        </authorList>
    </citation>
    <scope>NUCLEOTIDE SEQUENCE [LARGE SCALE GENOMIC DNA]</scope>
    <source>
        <strain evidence="3">KACC 12633</strain>
    </source>
</reference>
<accession>A0ABW0Q485</accession>
<dbReference type="InterPro" id="IPR012341">
    <property type="entry name" value="6hp_glycosidase-like_sf"/>
</dbReference>
<name>A0ABW0Q485_9HYPH</name>
<organism evidence="2 3">
    <name type="scientific">Kaistia terrae</name>
    <dbReference type="NCBI Taxonomy" id="537017"/>
    <lineage>
        <taxon>Bacteria</taxon>
        <taxon>Pseudomonadati</taxon>
        <taxon>Pseudomonadota</taxon>
        <taxon>Alphaproteobacteria</taxon>
        <taxon>Hyphomicrobiales</taxon>
        <taxon>Kaistiaceae</taxon>
        <taxon>Kaistia</taxon>
    </lineage>
</organism>
<proteinExistence type="predicted"/>
<evidence type="ECO:0000256" key="1">
    <source>
        <dbReference type="SAM" id="MobiDB-lite"/>
    </source>
</evidence>
<keyword evidence="3" id="KW-1185">Reference proteome</keyword>
<dbReference type="EMBL" id="JBHSML010000033">
    <property type="protein sequence ID" value="MFC5519203.1"/>
    <property type="molecule type" value="Genomic_DNA"/>
</dbReference>
<protein>
    <submittedName>
        <fullName evidence="2">Uncharacterized protein</fullName>
    </submittedName>
</protein>
<evidence type="ECO:0000313" key="3">
    <source>
        <dbReference type="Proteomes" id="UP001596150"/>
    </source>
</evidence>